<dbReference type="SMART" id="SM00212">
    <property type="entry name" value="UBCc"/>
    <property type="match status" value="1"/>
</dbReference>
<name>A0A0G2I5Q8_9EURO</name>
<dbReference type="InterPro" id="IPR000608">
    <property type="entry name" value="UBC"/>
</dbReference>
<dbReference type="CDD" id="cd00195">
    <property type="entry name" value="UBCc_UEV"/>
    <property type="match status" value="1"/>
</dbReference>
<evidence type="ECO:0000259" key="3">
    <source>
        <dbReference type="PROSITE" id="PS50127"/>
    </source>
</evidence>
<dbReference type="SUPFAM" id="SSF54495">
    <property type="entry name" value="UBC-like"/>
    <property type="match status" value="2"/>
</dbReference>
<feature type="region of interest" description="Disordered" evidence="2">
    <location>
        <begin position="205"/>
        <end position="225"/>
    </location>
</feature>
<reference evidence="5" key="1">
    <citation type="journal article" date="2015" name="PLoS Genet.">
        <title>The dynamic genome and transcriptome of the human fungal pathogen Blastomyces and close relative Emmonsia.</title>
        <authorList>
            <person name="Munoz J.F."/>
            <person name="Gauthier G.M."/>
            <person name="Desjardins C.A."/>
            <person name="Gallo J.E."/>
            <person name="Holder J."/>
            <person name="Sullivan T.D."/>
            <person name="Marty A.J."/>
            <person name="Carmen J.C."/>
            <person name="Chen Z."/>
            <person name="Ding L."/>
            <person name="Gujja S."/>
            <person name="Magrini V."/>
            <person name="Misas E."/>
            <person name="Mitreva M."/>
            <person name="Priest M."/>
            <person name="Saif S."/>
            <person name="Whiston E.A."/>
            <person name="Young S."/>
            <person name="Zeng Q."/>
            <person name="Goldman W.E."/>
            <person name="Mardis E.R."/>
            <person name="Taylor J.W."/>
            <person name="McEwen J.G."/>
            <person name="Clay O.K."/>
            <person name="Klein B.S."/>
            <person name="Cuomo C.A."/>
        </authorList>
    </citation>
    <scope>NUCLEOTIDE SEQUENCE [LARGE SCALE GENOMIC DNA]</scope>
    <source>
        <strain evidence="5">UAMH 3008</strain>
    </source>
</reference>
<accession>A0A0G2I5Q8</accession>
<feature type="domain" description="UBC core" evidence="3">
    <location>
        <begin position="317"/>
        <end position="469"/>
    </location>
</feature>
<dbReference type="VEuPathDB" id="FungiDB:EMCG_08427"/>
<sequence>MSNQAILRIGRVRNIPPALLMEISQIQHGTDLSLAVACKEADIRSIKALIVGPPETPYEFGFFEITLELHQLFMLPLQMAVDVATTQTYTLLEKFACLSWGNFYDRLPNFREIAFADVQQRTWRGESGEQWSSAQGLESILISIQSLMSSNPYENEPGFENAKSERDQQNMAHYVAKIRHETLRISVIQRLEEFLGIQSDGTIFPPSPPGYIEDEEEEDRLTREDDRPTFEPFEDLFKRRFLWYYESYILAIDAAEPEVTPAQVFKKMPFENTGNTMDGRFYYPDLRRRLALIKETIMTETESWAAEGLKAKAKESRIAVNLQRQHEQIVEDLKNRKNFMIDLSLENGNPFLWNMAYFGKPMTQLDGGIFQIKICLSPKFPDEQPRVIVTTPLFHNRISKDGVLCYFPKKMEEMKGHVEAIVEALEDESPPYDPRTTVNPEASKLFWGSAEDKKKYNRLLRRSVQRSIE</sequence>
<dbReference type="Pfam" id="PF00179">
    <property type="entry name" value="UQ_con"/>
    <property type="match status" value="1"/>
</dbReference>
<gene>
    <name evidence="4" type="ORF">EMCG_08427</name>
</gene>
<keyword evidence="1" id="KW-0833">Ubl conjugation pathway</keyword>
<evidence type="ECO:0000313" key="4">
    <source>
        <dbReference type="EMBL" id="KKZ65778.1"/>
    </source>
</evidence>
<dbReference type="InterPro" id="IPR016135">
    <property type="entry name" value="UBQ-conjugating_enzyme/RWD"/>
</dbReference>
<protein>
    <recommendedName>
        <fullName evidence="3">UBC core domain-containing protein</fullName>
    </recommendedName>
</protein>
<dbReference type="AlphaFoldDB" id="A0A0G2I5Q8"/>
<proteinExistence type="predicted"/>
<dbReference type="EMBL" id="LCZI01000575">
    <property type="protein sequence ID" value="KKZ65778.1"/>
    <property type="molecule type" value="Genomic_DNA"/>
</dbReference>
<evidence type="ECO:0000256" key="2">
    <source>
        <dbReference type="SAM" id="MobiDB-lite"/>
    </source>
</evidence>
<organism evidence="4 5">
    <name type="scientific">[Emmonsia] crescens</name>
    <dbReference type="NCBI Taxonomy" id="73230"/>
    <lineage>
        <taxon>Eukaryota</taxon>
        <taxon>Fungi</taxon>
        <taxon>Dikarya</taxon>
        <taxon>Ascomycota</taxon>
        <taxon>Pezizomycotina</taxon>
        <taxon>Eurotiomycetes</taxon>
        <taxon>Eurotiomycetidae</taxon>
        <taxon>Onygenales</taxon>
        <taxon>Ajellomycetaceae</taxon>
        <taxon>Emergomyces</taxon>
    </lineage>
</organism>
<comment type="caution">
    <text evidence="4">The sequence shown here is derived from an EMBL/GenBank/DDBJ whole genome shotgun (WGS) entry which is preliminary data.</text>
</comment>
<dbReference type="Proteomes" id="UP000034164">
    <property type="component" value="Unassembled WGS sequence"/>
</dbReference>
<evidence type="ECO:0000313" key="5">
    <source>
        <dbReference type="Proteomes" id="UP000034164"/>
    </source>
</evidence>
<dbReference type="PROSITE" id="PS50127">
    <property type="entry name" value="UBC_2"/>
    <property type="match status" value="2"/>
</dbReference>
<dbReference type="InterPro" id="IPR050113">
    <property type="entry name" value="Ub_conjugating_enzyme"/>
</dbReference>
<dbReference type="Gene3D" id="3.10.110.10">
    <property type="entry name" value="Ubiquitin Conjugating Enzyme"/>
    <property type="match status" value="3"/>
</dbReference>
<feature type="domain" description="UBC core" evidence="3">
    <location>
        <begin position="14"/>
        <end position="187"/>
    </location>
</feature>
<dbReference type="PANTHER" id="PTHR24067">
    <property type="entry name" value="UBIQUITIN-CONJUGATING ENZYME E2"/>
    <property type="match status" value="1"/>
</dbReference>
<evidence type="ECO:0000256" key="1">
    <source>
        <dbReference type="ARBA" id="ARBA00022786"/>
    </source>
</evidence>
<dbReference type="OrthoDB" id="1926878at2759"/>